<feature type="domain" description="PIN" evidence="1">
    <location>
        <begin position="4"/>
        <end position="120"/>
    </location>
</feature>
<sequence length="129" mass="14685">MIGLDTNILVRYLTQDDEQQWQQAVALIKQNQPCFIANIVLCELVWVLKGGNYGFPKDEIINTLEAMLHSSAFEFENRSTVYQALKRYKQGSADFSDYLIGAIGHQGGCTQTVSFDRKLKNEKGFRCLE</sequence>
<evidence type="ECO:0000313" key="3">
    <source>
        <dbReference type="Proteomes" id="UP000003835"/>
    </source>
</evidence>
<reference evidence="2 3" key="1">
    <citation type="submission" date="2008-07" db="EMBL/GenBank/DDBJ databases">
        <authorList>
            <person name="Tandeau de Marsac N."/>
            <person name="Ferriera S."/>
            <person name="Johnson J."/>
            <person name="Kravitz S."/>
            <person name="Beeson K."/>
            <person name="Sutton G."/>
            <person name="Rogers Y.-H."/>
            <person name="Friedman R."/>
            <person name="Frazier M."/>
            <person name="Venter J.C."/>
        </authorList>
    </citation>
    <scope>NUCLEOTIDE SEQUENCE [LARGE SCALE GENOMIC DNA]</scope>
    <source>
        <strain evidence="2 3">PCC 7420</strain>
    </source>
</reference>
<dbReference type="SUPFAM" id="SSF88723">
    <property type="entry name" value="PIN domain-like"/>
    <property type="match status" value="1"/>
</dbReference>
<dbReference type="Proteomes" id="UP000003835">
    <property type="component" value="Unassembled WGS sequence"/>
</dbReference>
<gene>
    <name evidence="2" type="ORF">MC7420_5776</name>
</gene>
<dbReference type="Gene3D" id="3.40.50.1010">
    <property type="entry name" value="5'-nuclease"/>
    <property type="match status" value="1"/>
</dbReference>
<dbReference type="Pfam" id="PF01850">
    <property type="entry name" value="PIN"/>
    <property type="match status" value="1"/>
</dbReference>
<dbReference type="AlphaFoldDB" id="B4VVP7"/>
<accession>B4VVP7</accession>
<dbReference type="CDD" id="cd18683">
    <property type="entry name" value="PIN_VapC-like"/>
    <property type="match status" value="1"/>
</dbReference>
<dbReference type="InterPro" id="IPR029060">
    <property type="entry name" value="PIN-like_dom_sf"/>
</dbReference>
<dbReference type="STRING" id="118168.MC7420_5776"/>
<evidence type="ECO:0000313" key="2">
    <source>
        <dbReference type="EMBL" id="EDX73896.1"/>
    </source>
</evidence>
<dbReference type="PANTHER" id="PTHR39664">
    <property type="match status" value="1"/>
</dbReference>
<dbReference type="RefSeq" id="WP_006102659.1">
    <property type="nucleotide sequence ID" value="NZ_DS989855.1"/>
</dbReference>
<organism evidence="2 3">
    <name type="scientific">Coleofasciculus chthonoplastes PCC 7420</name>
    <dbReference type="NCBI Taxonomy" id="118168"/>
    <lineage>
        <taxon>Bacteria</taxon>
        <taxon>Bacillati</taxon>
        <taxon>Cyanobacteriota</taxon>
        <taxon>Cyanophyceae</taxon>
        <taxon>Coleofasciculales</taxon>
        <taxon>Coleofasciculaceae</taxon>
        <taxon>Coleofasciculus</taxon>
    </lineage>
</organism>
<dbReference type="PANTHER" id="PTHR39664:SF2">
    <property type="entry name" value="NUCLEIC ACID-BINDING PROTEIN, CONTAINING PIN DOMAIN-RELATED"/>
    <property type="match status" value="1"/>
</dbReference>
<proteinExistence type="predicted"/>
<dbReference type="eggNOG" id="COG5611">
    <property type="taxonomic scope" value="Bacteria"/>
</dbReference>
<evidence type="ECO:0000259" key="1">
    <source>
        <dbReference type="Pfam" id="PF01850"/>
    </source>
</evidence>
<protein>
    <recommendedName>
        <fullName evidence="1">PIN domain-containing protein</fullName>
    </recommendedName>
</protein>
<dbReference type="InterPro" id="IPR002716">
    <property type="entry name" value="PIN_dom"/>
</dbReference>
<dbReference type="HOGENOM" id="CLU_121449_0_1_3"/>
<dbReference type="EMBL" id="DS989855">
    <property type="protein sequence ID" value="EDX73896.1"/>
    <property type="molecule type" value="Genomic_DNA"/>
</dbReference>
<keyword evidence="3" id="KW-1185">Reference proteome</keyword>
<dbReference type="OrthoDB" id="32974at2"/>
<name>B4VVP7_9CYAN</name>